<evidence type="ECO:0000256" key="9">
    <source>
        <dbReference type="RuleBase" id="RU361123"/>
    </source>
</evidence>
<evidence type="ECO:0000256" key="3">
    <source>
        <dbReference type="ARBA" id="ARBA00010980"/>
    </source>
</evidence>
<evidence type="ECO:0000313" key="13">
    <source>
        <dbReference type="Proteomes" id="UP000825935"/>
    </source>
</evidence>
<dbReference type="EMBL" id="CM035431">
    <property type="protein sequence ID" value="KAH7296059.1"/>
    <property type="molecule type" value="Genomic_DNA"/>
</dbReference>
<feature type="compositionally biased region" description="Low complexity" evidence="10">
    <location>
        <begin position="71"/>
        <end position="85"/>
    </location>
</feature>
<dbReference type="GO" id="GO:0030570">
    <property type="term" value="F:pectate lyase activity"/>
    <property type="evidence" value="ECO:0007669"/>
    <property type="project" value="UniProtKB-EC"/>
</dbReference>
<evidence type="ECO:0000256" key="4">
    <source>
        <dbReference type="ARBA" id="ARBA00012272"/>
    </source>
</evidence>
<dbReference type="SMART" id="SM00656">
    <property type="entry name" value="Amb_all"/>
    <property type="match status" value="1"/>
</dbReference>
<evidence type="ECO:0000256" key="10">
    <source>
        <dbReference type="SAM" id="MobiDB-lite"/>
    </source>
</evidence>
<evidence type="ECO:0000256" key="2">
    <source>
        <dbReference type="ARBA" id="ARBA00005220"/>
    </source>
</evidence>
<protein>
    <recommendedName>
        <fullName evidence="4 9">Pectate lyase</fullName>
        <ecNumber evidence="4 9">4.2.2.2</ecNumber>
    </recommendedName>
</protein>
<proteinExistence type="inferred from homology"/>
<evidence type="ECO:0000256" key="1">
    <source>
        <dbReference type="ARBA" id="ARBA00000695"/>
    </source>
</evidence>
<dbReference type="InterPro" id="IPR011050">
    <property type="entry name" value="Pectin_lyase_fold/virulence"/>
</dbReference>
<dbReference type="InterPro" id="IPR018082">
    <property type="entry name" value="AmbAllergen"/>
</dbReference>
<comment type="cofactor">
    <cofactor evidence="9">
        <name>Ca(2+)</name>
        <dbReference type="ChEBI" id="CHEBI:29108"/>
    </cofactor>
    <text evidence="9">Binds 1 Ca(2+) ion. Required for its activity.</text>
</comment>
<reference evidence="12" key="1">
    <citation type="submission" date="2021-08" db="EMBL/GenBank/DDBJ databases">
        <title>WGS assembly of Ceratopteris richardii.</title>
        <authorList>
            <person name="Marchant D.B."/>
            <person name="Chen G."/>
            <person name="Jenkins J."/>
            <person name="Shu S."/>
            <person name="Leebens-Mack J."/>
            <person name="Grimwood J."/>
            <person name="Schmutz J."/>
            <person name="Soltis P."/>
            <person name="Soltis D."/>
            <person name="Chen Z.-H."/>
        </authorList>
    </citation>
    <scope>NUCLEOTIDE SEQUENCE</scope>
    <source>
        <strain evidence="12">Whitten #5841</strain>
        <tissue evidence="12">Leaf</tissue>
    </source>
</reference>
<dbReference type="FunFam" id="2.160.20.10:FF:000009">
    <property type="entry name" value="Pectate lyase"/>
    <property type="match status" value="1"/>
</dbReference>
<keyword evidence="8 9" id="KW-0456">Lyase</keyword>
<sequence length="438" mass="47806">MASLSFCYRSFAILLVAYTSFATVVYCGRPIKLSSKTTHVLSDSDTTPPKHGGTQQANTVSSELQQVPDWRSNSSRRGLGSYSSSCETGNPIDDCWRCDPDWESNRKKLADCAIGFGRDAIGGKNGEFYIVTDSSDDDAVTPKPGTLRHAVIQAEPLWIIFSHDMTIVLKEELIMNSYKTIDGRGHNIHIANGPCITVQYVSNIIIHGIHVHDCKPGGNAMVRSSPTHYGWRTISDGDGISLFGAKDVWVDHVSFARCTDGLFDAVMQSTAITVSNSYFTQHDKVMLLGHSDDYVADKSMQVTIAFNHFGEGLVQRMPRCRHGFFEIVNNDYTHWEMYAIGGSASPTINSKGNRYTAPTDPNAKDVTMRMDTPESKWETWDWRSEGDLFLNGAFFVPSGAGASSNYGKAATMGPKSSSLVGILTANAGALDCKAGSAC</sequence>
<dbReference type="Pfam" id="PF00544">
    <property type="entry name" value="Pectate_lyase_4"/>
    <property type="match status" value="1"/>
</dbReference>
<feature type="region of interest" description="Disordered" evidence="10">
    <location>
        <begin position="38"/>
        <end position="87"/>
    </location>
</feature>
<feature type="domain" description="Pectate lyase" evidence="11">
    <location>
        <begin position="164"/>
        <end position="361"/>
    </location>
</feature>
<comment type="pathway">
    <text evidence="2 9">Glycan metabolism; pectin degradation; 2-dehydro-3-deoxy-D-gluconate from pectin: step 2/5.</text>
</comment>
<evidence type="ECO:0000256" key="7">
    <source>
        <dbReference type="ARBA" id="ARBA00022837"/>
    </source>
</evidence>
<dbReference type="InterPro" id="IPR045032">
    <property type="entry name" value="PEL"/>
</dbReference>
<evidence type="ECO:0000256" key="5">
    <source>
        <dbReference type="ARBA" id="ARBA00022723"/>
    </source>
</evidence>
<dbReference type="GO" id="GO:0046872">
    <property type="term" value="F:metal ion binding"/>
    <property type="evidence" value="ECO:0007669"/>
    <property type="project" value="UniProtKB-KW"/>
</dbReference>
<dbReference type="Gene3D" id="2.160.20.10">
    <property type="entry name" value="Single-stranded right-handed beta-helix, Pectin lyase-like"/>
    <property type="match status" value="1"/>
</dbReference>
<dbReference type="InterPro" id="IPR012334">
    <property type="entry name" value="Pectin_lyas_fold"/>
</dbReference>
<comment type="catalytic activity">
    <reaction evidence="1 9">
        <text>Eliminative cleavage of (1-&gt;4)-alpha-D-galacturonan to give oligosaccharides with 4-deoxy-alpha-D-galact-4-enuronosyl groups at their non-reducing ends.</text>
        <dbReference type="EC" id="4.2.2.2"/>
    </reaction>
</comment>
<feature type="compositionally biased region" description="Polar residues" evidence="10">
    <location>
        <begin position="38"/>
        <end position="65"/>
    </location>
</feature>
<dbReference type="PRINTS" id="PR00807">
    <property type="entry name" value="AMBALLERGEN"/>
</dbReference>
<name>A0A8T2RI30_CERRI</name>
<dbReference type="AlphaFoldDB" id="A0A8T2RI30"/>
<evidence type="ECO:0000259" key="11">
    <source>
        <dbReference type="SMART" id="SM00656"/>
    </source>
</evidence>
<evidence type="ECO:0000313" key="12">
    <source>
        <dbReference type="EMBL" id="KAH7296059.1"/>
    </source>
</evidence>
<comment type="caution">
    <text evidence="12">The sequence shown here is derived from an EMBL/GenBank/DDBJ whole genome shotgun (WGS) entry which is preliminary data.</text>
</comment>
<feature type="region of interest" description="Disordered" evidence="10">
    <location>
        <begin position="351"/>
        <end position="370"/>
    </location>
</feature>
<organism evidence="12 13">
    <name type="scientific">Ceratopteris richardii</name>
    <name type="common">Triangle waterfern</name>
    <dbReference type="NCBI Taxonomy" id="49495"/>
    <lineage>
        <taxon>Eukaryota</taxon>
        <taxon>Viridiplantae</taxon>
        <taxon>Streptophyta</taxon>
        <taxon>Embryophyta</taxon>
        <taxon>Tracheophyta</taxon>
        <taxon>Polypodiopsida</taxon>
        <taxon>Polypodiidae</taxon>
        <taxon>Polypodiales</taxon>
        <taxon>Pteridineae</taxon>
        <taxon>Pteridaceae</taxon>
        <taxon>Parkerioideae</taxon>
        <taxon>Ceratopteris</taxon>
    </lineage>
</organism>
<gene>
    <name evidence="12" type="ORF">KP509_26G007400</name>
</gene>
<accession>A0A8T2RI30</accession>
<keyword evidence="5 9" id="KW-0479">Metal-binding</keyword>
<dbReference type="Proteomes" id="UP000825935">
    <property type="component" value="Chromosome 26"/>
</dbReference>
<comment type="similarity">
    <text evidence="3 9">Belongs to the polysaccharide lyase 1 family.</text>
</comment>
<dbReference type="EC" id="4.2.2.2" evidence="4 9"/>
<dbReference type="InterPro" id="IPR002022">
    <property type="entry name" value="Pec_lyase"/>
</dbReference>
<keyword evidence="6" id="KW-0732">Signal</keyword>
<keyword evidence="7 9" id="KW-0106">Calcium</keyword>
<dbReference type="SUPFAM" id="SSF51126">
    <property type="entry name" value="Pectin lyase-like"/>
    <property type="match status" value="1"/>
</dbReference>
<evidence type="ECO:0000256" key="8">
    <source>
        <dbReference type="ARBA" id="ARBA00023239"/>
    </source>
</evidence>
<dbReference type="PANTHER" id="PTHR31683">
    <property type="entry name" value="PECTATE LYASE 18-RELATED"/>
    <property type="match status" value="1"/>
</dbReference>
<keyword evidence="13" id="KW-1185">Reference proteome</keyword>
<dbReference type="OMA" id="LCAHAEI"/>
<evidence type="ECO:0000256" key="6">
    <source>
        <dbReference type="ARBA" id="ARBA00022729"/>
    </source>
</evidence>
<dbReference type="PANTHER" id="PTHR31683:SF187">
    <property type="entry name" value="PECTATE LYASE 18-RELATED"/>
    <property type="match status" value="1"/>
</dbReference>
<dbReference type="OrthoDB" id="1637350at2759"/>